<protein>
    <recommendedName>
        <fullName evidence="1">Peptidase S1 domain-containing protein</fullName>
    </recommendedName>
</protein>
<dbReference type="EMBL" id="CAJHNH020003724">
    <property type="protein sequence ID" value="CAG5129872.1"/>
    <property type="molecule type" value="Genomic_DNA"/>
</dbReference>
<evidence type="ECO:0000313" key="3">
    <source>
        <dbReference type="Proteomes" id="UP000678393"/>
    </source>
</evidence>
<gene>
    <name evidence="2" type="ORF">CUNI_LOCUS15430</name>
</gene>
<evidence type="ECO:0000259" key="1">
    <source>
        <dbReference type="Pfam" id="PF00089"/>
    </source>
</evidence>
<sequence>NKISRVLKKVTLPTLSYEKCNSLYGRVSSHLFCAGVVNGNSDLCGGDYGGPAAYWMNYKIPFLREWGEIYNLL</sequence>
<dbReference type="InterPro" id="IPR001254">
    <property type="entry name" value="Trypsin_dom"/>
</dbReference>
<dbReference type="Gene3D" id="2.40.10.10">
    <property type="entry name" value="Trypsin-like serine proteases"/>
    <property type="match status" value="1"/>
</dbReference>
<dbReference type="Pfam" id="PF00089">
    <property type="entry name" value="Trypsin"/>
    <property type="match status" value="1"/>
</dbReference>
<dbReference type="InterPro" id="IPR043504">
    <property type="entry name" value="Peptidase_S1_PA_chymotrypsin"/>
</dbReference>
<name>A0A8S3ZR56_9EUPU</name>
<dbReference type="AlphaFoldDB" id="A0A8S3ZR56"/>
<comment type="caution">
    <text evidence="2">The sequence shown here is derived from an EMBL/GenBank/DDBJ whole genome shotgun (WGS) entry which is preliminary data.</text>
</comment>
<reference evidence="2" key="1">
    <citation type="submission" date="2021-04" db="EMBL/GenBank/DDBJ databases">
        <authorList>
            <consortium name="Molecular Ecology Group"/>
        </authorList>
    </citation>
    <scope>NUCLEOTIDE SEQUENCE</scope>
</reference>
<feature type="non-terminal residue" evidence="2">
    <location>
        <position position="73"/>
    </location>
</feature>
<feature type="domain" description="Peptidase S1" evidence="1">
    <location>
        <begin position="3"/>
        <end position="52"/>
    </location>
</feature>
<dbReference type="GO" id="GO:0006508">
    <property type="term" value="P:proteolysis"/>
    <property type="evidence" value="ECO:0007669"/>
    <property type="project" value="InterPro"/>
</dbReference>
<keyword evidence="3" id="KW-1185">Reference proteome</keyword>
<dbReference type="GO" id="GO:0004252">
    <property type="term" value="F:serine-type endopeptidase activity"/>
    <property type="evidence" value="ECO:0007669"/>
    <property type="project" value="InterPro"/>
</dbReference>
<dbReference type="Proteomes" id="UP000678393">
    <property type="component" value="Unassembled WGS sequence"/>
</dbReference>
<accession>A0A8S3ZR56</accession>
<feature type="non-terminal residue" evidence="2">
    <location>
        <position position="1"/>
    </location>
</feature>
<organism evidence="2 3">
    <name type="scientific">Candidula unifasciata</name>
    <dbReference type="NCBI Taxonomy" id="100452"/>
    <lineage>
        <taxon>Eukaryota</taxon>
        <taxon>Metazoa</taxon>
        <taxon>Spiralia</taxon>
        <taxon>Lophotrochozoa</taxon>
        <taxon>Mollusca</taxon>
        <taxon>Gastropoda</taxon>
        <taxon>Heterobranchia</taxon>
        <taxon>Euthyneura</taxon>
        <taxon>Panpulmonata</taxon>
        <taxon>Eupulmonata</taxon>
        <taxon>Stylommatophora</taxon>
        <taxon>Helicina</taxon>
        <taxon>Helicoidea</taxon>
        <taxon>Geomitridae</taxon>
        <taxon>Candidula</taxon>
    </lineage>
</organism>
<dbReference type="SUPFAM" id="SSF50494">
    <property type="entry name" value="Trypsin-like serine proteases"/>
    <property type="match status" value="1"/>
</dbReference>
<proteinExistence type="predicted"/>
<dbReference type="InterPro" id="IPR009003">
    <property type="entry name" value="Peptidase_S1_PA"/>
</dbReference>
<evidence type="ECO:0000313" key="2">
    <source>
        <dbReference type="EMBL" id="CAG5129872.1"/>
    </source>
</evidence>